<protein>
    <submittedName>
        <fullName evidence="2">Uncharacterized protein</fullName>
    </submittedName>
</protein>
<evidence type="ECO:0000313" key="2">
    <source>
        <dbReference type="EMBL" id="QNO53184.1"/>
    </source>
</evidence>
<name>A0A7G9YYV0_9EURY</name>
<feature type="transmembrane region" description="Helical" evidence="1">
    <location>
        <begin position="7"/>
        <end position="27"/>
    </location>
</feature>
<proteinExistence type="predicted"/>
<feature type="transmembrane region" description="Helical" evidence="1">
    <location>
        <begin position="39"/>
        <end position="60"/>
    </location>
</feature>
<keyword evidence="1" id="KW-1133">Transmembrane helix</keyword>
<sequence length="87" mass="9604">MNKKQWIALCIMFIIFGIATMITGSIASAQGDSYPFIRMYGYLATLWAITAITCFICAWLEKGGSEMSEKQQHGCPTFESGVVRVGL</sequence>
<keyword evidence="1" id="KW-0812">Transmembrane</keyword>
<reference evidence="2" key="1">
    <citation type="submission" date="2020-06" db="EMBL/GenBank/DDBJ databases">
        <title>Unique genomic features of the anaerobic methanotrophic archaea.</title>
        <authorList>
            <person name="Chadwick G.L."/>
            <person name="Skennerton C.T."/>
            <person name="Laso-Perez R."/>
            <person name="Leu A.O."/>
            <person name="Speth D.R."/>
            <person name="Yu H."/>
            <person name="Morgan-Lang C."/>
            <person name="Hatzenpichler R."/>
            <person name="Goudeau D."/>
            <person name="Malmstrom R."/>
            <person name="Brazelton W.J."/>
            <person name="Woyke T."/>
            <person name="Hallam S.J."/>
            <person name="Tyson G.W."/>
            <person name="Wegener G."/>
            <person name="Boetius A."/>
            <person name="Orphan V."/>
        </authorList>
    </citation>
    <scope>NUCLEOTIDE SEQUENCE</scope>
</reference>
<gene>
    <name evidence="2" type="ORF">NDOAJMFA_00034</name>
</gene>
<dbReference type="EMBL" id="MT631533">
    <property type="protein sequence ID" value="QNO53184.1"/>
    <property type="molecule type" value="Genomic_DNA"/>
</dbReference>
<dbReference type="AlphaFoldDB" id="A0A7G9YYV0"/>
<evidence type="ECO:0000256" key="1">
    <source>
        <dbReference type="SAM" id="Phobius"/>
    </source>
</evidence>
<keyword evidence="1" id="KW-0472">Membrane</keyword>
<accession>A0A7G9YYV0</accession>
<organism evidence="2">
    <name type="scientific">Candidatus Methanophagaceae archaeon ANME-1 ERB6</name>
    <dbReference type="NCBI Taxonomy" id="2759912"/>
    <lineage>
        <taxon>Archaea</taxon>
        <taxon>Methanobacteriati</taxon>
        <taxon>Methanobacteriota</taxon>
        <taxon>Stenosarchaea group</taxon>
        <taxon>Methanomicrobia</taxon>
        <taxon>Candidatus Methanophagales</taxon>
        <taxon>Candidatus Methanophagaceae</taxon>
    </lineage>
</organism>